<comment type="caution">
    <text evidence="13">The sequence shown here is derived from an EMBL/GenBank/DDBJ whole genome shotgun (WGS) entry which is preliminary data.</text>
</comment>
<evidence type="ECO:0000256" key="3">
    <source>
        <dbReference type="ARBA" id="ARBA00022448"/>
    </source>
</evidence>
<keyword evidence="4 10" id="KW-1003">Cell membrane</keyword>
<evidence type="ECO:0000313" key="14">
    <source>
        <dbReference type="Proteomes" id="UP000295645"/>
    </source>
</evidence>
<keyword evidence="9 10" id="KW-0472">Membrane</keyword>
<proteinExistence type="inferred from homology"/>
<dbReference type="InterPro" id="IPR049031">
    <property type="entry name" value="T2SSK_SAM-like_1st"/>
</dbReference>
<dbReference type="Proteomes" id="UP000295645">
    <property type="component" value="Unassembled WGS sequence"/>
</dbReference>
<evidence type="ECO:0000256" key="6">
    <source>
        <dbReference type="ARBA" id="ARBA00022692"/>
    </source>
</evidence>
<dbReference type="Gene3D" id="1.10.40.60">
    <property type="entry name" value="EpsJ-like"/>
    <property type="match status" value="1"/>
</dbReference>
<reference evidence="13 14" key="1">
    <citation type="submission" date="2019-03" db="EMBL/GenBank/DDBJ databases">
        <title>Above-ground endophytic microbial communities from plants in different locations in the United States.</title>
        <authorList>
            <person name="Frank C."/>
        </authorList>
    </citation>
    <scope>NUCLEOTIDE SEQUENCE [LARGE SCALE GENOMIC DNA]</scope>
    <source>
        <strain evidence="13 14">LP_13_YM</strain>
    </source>
</reference>
<feature type="transmembrane region" description="Helical" evidence="11">
    <location>
        <begin position="12"/>
        <end position="34"/>
    </location>
</feature>
<dbReference type="InterPro" id="IPR038072">
    <property type="entry name" value="GspK_central_sf"/>
</dbReference>
<comment type="subcellular location">
    <subcellularLocation>
        <location evidence="1 10">Cell inner membrane</location>
    </subcellularLocation>
</comment>
<evidence type="ECO:0000256" key="8">
    <source>
        <dbReference type="ARBA" id="ARBA00022989"/>
    </source>
</evidence>
<evidence type="ECO:0000256" key="7">
    <source>
        <dbReference type="ARBA" id="ARBA00022927"/>
    </source>
</evidence>
<evidence type="ECO:0000256" key="4">
    <source>
        <dbReference type="ARBA" id="ARBA00022475"/>
    </source>
</evidence>
<dbReference type="SUPFAM" id="SSF158544">
    <property type="entry name" value="GspK insert domain-like"/>
    <property type="match status" value="1"/>
</dbReference>
<dbReference type="Pfam" id="PF21687">
    <property type="entry name" value="T2SSK_1st"/>
    <property type="match status" value="1"/>
</dbReference>
<dbReference type="PANTHER" id="PTHR38831">
    <property type="entry name" value="TYPE II SECRETION SYSTEM PROTEIN K"/>
    <property type="match status" value="1"/>
</dbReference>
<evidence type="ECO:0000256" key="5">
    <source>
        <dbReference type="ARBA" id="ARBA00022519"/>
    </source>
</evidence>
<dbReference type="GO" id="GO:0005886">
    <property type="term" value="C:plasma membrane"/>
    <property type="evidence" value="ECO:0007669"/>
    <property type="project" value="UniProtKB-SubCell"/>
</dbReference>
<evidence type="ECO:0000259" key="12">
    <source>
        <dbReference type="Pfam" id="PF21687"/>
    </source>
</evidence>
<dbReference type="EMBL" id="SMCS01000008">
    <property type="protein sequence ID" value="TCV92013.1"/>
    <property type="molecule type" value="Genomic_DNA"/>
</dbReference>
<dbReference type="InterPro" id="IPR005628">
    <property type="entry name" value="GspK"/>
</dbReference>
<sequence length="286" mass="30445">MIRSYRSSRGVALLIVLWGCTLLAIMLGGFAMLARTEGLQARYQFAQTQAHYAAEAGIVRAVQALQDPDANARWIADGRSYTFSFDNATVHVSVSDEDGKVDLNAASDQVLVALFVAAGVEADRAKRLSAAVQDWRNPTEGSLPNGAKKPQYEAAGLDYGPRNGPFATVEEARMVLGMDPKTFATIAPAITIWSGRERPNTAHASPLALAAVPGLGPDQASAILAQRNDTTGSALAGGNGVTHTIRAEAILTDQTRSILTATIRLRGIRSGTQPYAVLRWREGDGE</sequence>
<keyword evidence="8 11" id="KW-1133">Transmembrane helix</keyword>
<keyword evidence="6 11" id="KW-0812">Transmembrane</keyword>
<keyword evidence="5 10" id="KW-0997">Cell inner membrane</keyword>
<keyword evidence="7" id="KW-0653">Protein transport</keyword>
<evidence type="ECO:0000256" key="9">
    <source>
        <dbReference type="ARBA" id="ARBA00023136"/>
    </source>
</evidence>
<name>A0A4R3YMF8_9GAMM</name>
<keyword evidence="14" id="KW-1185">Reference proteome</keyword>
<dbReference type="PANTHER" id="PTHR38831:SF2">
    <property type="entry name" value="TYPE II SECRETION SYSTEM PROTEIN K"/>
    <property type="match status" value="1"/>
</dbReference>
<dbReference type="OrthoDB" id="9181871at2"/>
<evidence type="ECO:0000256" key="2">
    <source>
        <dbReference type="ARBA" id="ARBA00007246"/>
    </source>
</evidence>
<evidence type="ECO:0000256" key="11">
    <source>
        <dbReference type="SAM" id="Phobius"/>
    </source>
</evidence>
<dbReference type="PIRSF" id="PIRSF002786">
    <property type="entry name" value="XcpX"/>
    <property type="match status" value="1"/>
</dbReference>
<keyword evidence="3 10" id="KW-0813">Transport</keyword>
<dbReference type="RefSeq" id="WP_132146076.1">
    <property type="nucleotide sequence ID" value="NZ_SMCS01000008.1"/>
</dbReference>
<feature type="domain" description="T2SS protein K first SAM-like" evidence="12">
    <location>
        <begin position="102"/>
        <end position="193"/>
    </location>
</feature>
<organism evidence="13 14">
    <name type="scientific">Luteibacter rhizovicinus</name>
    <dbReference type="NCBI Taxonomy" id="242606"/>
    <lineage>
        <taxon>Bacteria</taxon>
        <taxon>Pseudomonadati</taxon>
        <taxon>Pseudomonadota</taxon>
        <taxon>Gammaproteobacteria</taxon>
        <taxon>Lysobacterales</taxon>
        <taxon>Rhodanobacteraceae</taxon>
        <taxon>Luteibacter</taxon>
    </lineage>
</organism>
<gene>
    <name evidence="13" type="ORF">EC912_1084</name>
</gene>
<comment type="similarity">
    <text evidence="2 10">Belongs to the GSP K family.</text>
</comment>
<evidence type="ECO:0000256" key="1">
    <source>
        <dbReference type="ARBA" id="ARBA00004533"/>
    </source>
</evidence>
<protein>
    <recommendedName>
        <fullName evidence="10">Type II secretion system protein K</fullName>
    </recommendedName>
</protein>
<dbReference type="GO" id="GO:0009306">
    <property type="term" value="P:protein secretion"/>
    <property type="evidence" value="ECO:0007669"/>
    <property type="project" value="InterPro"/>
</dbReference>
<accession>A0A4R3YMF8</accession>
<dbReference type="AlphaFoldDB" id="A0A4R3YMF8"/>
<evidence type="ECO:0000313" key="13">
    <source>
        <dbReference type="EMBL" id="TCV92013.1"/>
    </source>
</evidence>
<evidence type="ECO:0000256" key="10">
    <source>
        <dbReference type="PIRNR" id="PIRNR002786"/>
    </source>
</evidence>